<dbReference type="EMBL" id="CDMZ01000374">
    <property type="protein sequence ID" value="CEM12893.1"/>
    <property type="molecule type" value="Genomic_DNA"/>
</dbReference>
<evidence type="ECO:0000259" key="1">
    <source>
        <dbReference type="Pfam" id="PF02350"/>
    </source>
</evidence>
<accession>A0A0G4FHF4</accession>
<dbReference type="Gene3D" id="3.40.50.2000">
    <property type="entry name" value="Glycogen Phosphorylase B"/>
    <property type="match status" value="2"/>
</dbReference>
<dbReference type="AlphaFoldDB" id="A0A0G4FHF4"/>
<proteinExistence type="predicted"/>
<dbReference type="InterPro" id="IPR029767">
    <property type="entry name" value="WecB-like"/>
</dbReference>
<dbReference type="GO" id="GO:0006047">
    <property type="term" value="P:UDP-N-acetylglucosamine metabolic process"/>
    <property type="evidence" value="ECO:0007669"/>
    <property type="project" value="InterPro"/>
</dbReference>
<organism evidence="2">
    <name type="scientific">Chromera velia CCMP2878</name>
    <dbReference type="NCBI Taxonomy" id="1169474"/>
    <lineage>
        <taxon>Eukaryota</taxon>
        <taxon>Sar</taxon>
        <taxon>Alveolata</taxon>
        <taxon>Colpodellida</taxon>
        <taxon>Chromeraceae</taxon>
        <taxon>Chromera</taxon>
    </lineage>
</organism>
<sequence length="378" mass="41676">MEQPVKVCVVTSTRADYSKLRGLMLALEKSPLFELVPLVIGSHLLIESGYSFRLVEKDFAKSATKVSTVAAGNDTNNMADSVALTILKVSQFLALAKPKIVIVHGDRFDAFGVASASTLLQIFTVHLEGGELSGTIDGKLRHSISKLSDLHFTCTEAARMRVIEMGEENSAVFCTGCPSYDVFLEMEHIGSGHSTEDLLVTHRVVPHEYFIIMYHPDTCSIQDTVKQYRSILEAVDRTGERAILFYPNIDPGSKDMIQTLHEIQKTSPTFSKNVNCMTSLPHEEFIILLKNCKAIVGNSSAIIREAAFFGTPAVNVGTRQQGRTCPPNVFSVKGENSDEVLQALLEHPKERFDRDTTYGDGHAVSRMMKHLEGVLGQL</sequence>
<dbReference type="SUPFAM" id="SSF53756">
    <property type="entry name" value="UDP-Glycosyltransferase/glycogen phosphorylase"/>
    <property type="match status" value="1"/>
</dbReference>
<dbReference type="InterPro" id="IPR020004">
    <property type="entry name" value="UDP-GlcNAc_Epase"/>
</dbReference>
<feature type="domain" description="UDP-N-acetylglucosamine 2-epimerase" evidence="1">
    <location>
        <begin position="26"/>
        <end position="371"/>
    </location>
</feature>
<dbReference type="InterPro" id="IPR003331">
    <property type="entry name" value="UDP_GlcNAc_Epimerase_2_dom"/>
</dbReference>
<dbReference type="GO" id="GO:0004553">
    <property type="term" value="F:hydrolase activity, hydrolyzing O-glycosyl compounds"/>
    <property type="evidence" value="ECO:0007669"/>
    <property type="project" value="InterPro"/>
</dbReference>
<gene>
    <name evidence="2" type="ORF">Cvel_3342</name>
</gene>
<dbReference type="VEuPathDB" id="CryptoDB:Cvel_3342"/>
<dbReference type="Pfam" id="PF02350">
    <property type="entry name" value="Epimerase_2"/>
    <property type="match status" value="1"/>
</dbReference>
<dbReference type="NCBIfam" id="TIGR03568">
    <property type="entry name" value="NeuC_NnaA"/>
    <property type="match status" value="1"/>
</dbReference>
<reference evidence="2" key="1">
    <citation type="submission" date="2014-11" db="EMBL/GenBank/DDBJ databases">
        <authorList>
            <person name="Otto D Thomas"/>
            <person name="Naeem Raeece"/>
        </authorList>
    </citation>
    <scope>NUCLEOTIDE SEQUENCE</scope>
</reference>
<dbReference type="PANTHER" id="PTHR43174">
    <property type="entry name" value="UDP-N-ACETYLGLUCOSAMINE 2-EPIMERASE"/>
    <property type="match status" value="1"/>
</dbReference>
<dbReference type="PANTHER" id="PTHR43174:SF3">
    <property type="entry name" value="UDP-N-ACETYLGLUCOSAMINE 2-EPIMERASE"/>
    <property type="match status" value="1"/>
</dbReference>
<evidence type="ECO:0000313" key="2">
    <source>
        <dbReference type="EMBL" id="CEM12893.1"/>
    </source>
</evidence>
<protein>
    <recommendedName>
        <fullName evidence="1">UDP-N-acetylglucosamine 2-epimerase domain-containing protein</fullName>
    </recommendedName>
</protein>
<name>A0A0G4FHF4_9ALVE</name>